<organism evidence="2 3">
    <name type="scientific">Lepraria finkii</name>
    <dbReference type="NCBI Taxonomy" id="1340010"/>
    <lineage>
        <taxon>Eukaryota</taxon>
        <taxon>Fungi</taxon>
        <taxon>Dikarya</taxon>
        <taxon>Ascomycota</taxon>
        <taxon>Pezizomycotina</taxon>
        <taxon>Lecanoromycetes</taxon>
        <taxon>OSLEUM clade</taxon>
        <taxon>Lecanoromycetidae</taxon>
        <taxon>Lecanorales</taxon>
        <taxon>Lecanorineae</taxon>
        <taxon>Stereocaulaceae</taxon>
        <taxon>Lepraria</taxon>
    </lineage>
</organism>
<feature type="region of interest" description="Disordered" evidence="1">
    <location>
        <begin position="135"/>
        <end position="230"/>
    </location>
</feature>
<comment type="caution">
    <text evidence="2">The sequence shown here is derived from an EMBL/GenBank/DDBJ whole genome shotgun (WGS) entry which is preliminary data.</text>
</comment>
<proteinExistence type="predicted"/>
<evidence type="ECO:0000313" key="2">
    <source>
        <dbReference type="EMBL" id="KAL2052729.1"/>
    </source>
</evidence>
<evidence type="ECO:0000256" key="1">
    <source>
        <dbReference type="SAM" id="MobiDB-lite"/>
    </source>
</evidence>
<accession>A0ABR4B792</accession>
<evidence type="ECO:0008006" key="4">
    <source>
        <dbReference type="Google" id="ProtNLM"/>
    </source>
</evidence>
<sequence length="230" mass="25723">MRCLDSRLSAIGRMPRPRKALRTIKIDPKLIREARELVGACNEKGSQADALTLLLADATPSKPCNNLNCHGWHLPEDCHLPAICTVCGENNQTACHCRMVCARCGVAGHNRMRCVAEKDTFGAPLSPLVGAHRRLTRQPDGLSVAPPADRQGRVRSDPPARSFHTSRPKKERADAQFRRKSPPRYAVRGRDSEKLSPPNWQTSAAAGHTSFKRKRQDSEIRYRRHSRSPR</sequence>
<gene>
    <name evidence="2" type="ORF">ABVK25_006969</name>
</gene>
<dbReference type="EMBL" id="JBHFEH010000025">
    <property type="protein sequence ID" value="KAL2052729.1"/>
    <property type="molecule type" value="Genomic_DNA"/>
</dbReference>
<dbReference type="Proteomes" id="UP001590951">
    <property type="component" value="Unassembled WGS sequence"/>
</dbReference>
<keyword evidence="3" id="KW-1185">Reference proteome</keyword>
<name>A0ABR4B792_9LECA</name>
<evidence type="ECO:0000313" key="3">
    <source>
        <dbReference type="Proteomes" id="UP001590951"/>
    </source>
</evidence>
<reference evidence="2 3" key="1">
    <citation type="submission" date="2024-09" db="EMBL/GenBank/DDBJ databases">
        <title>Rethinking Asexuality: The Enigmatic Case of Functional Sexual Genes in Lepraria (Stereocaulaceae).</title>
        <authorList>
            <person name="Doellman M."/>
            <person name="Sun Y."/>
            <person name="Barcenas-Pena A."/>
            <person name="Lumbsch H.T."/>
            <person name="Grewe F."/>
        </authorList>
    </citation>
    <scope>NUCLEOTIDE SEQUENCE [LARGE SCALE GENOMIC DNA]</scope>
    <source>
        <strain evidence="2 3">Grewe 0041</strain>
    </source>
</reference>
<protein>
    <recommendedName>
        <fullName evidence="4">CCHC-type domain-containing protein</fullName>
    </recommendedName>
</protein>